<comment type="caution">
    <text evidence="2">The sequence shown here is derived from an EMBL/GenBank/DDBJ whole genome shotgun (WGS) entry which is preliminary data.</text>
</comment>
<sequence length="148" mass="16306">MVDAYNKLKANKNEVTPNKPAITKTTEGVSKAINSTSTKTLYHYTNEKGLNGILESNELRPSLKANNPKDARYGNGQYLSDIVPETTKSTSLASKFIRVPNKYKYTHFVEIDVTELEVVKGRSGVYVIPNEGNLNVTGKIVRSGKVGK</sequence>
<proteinExistence type="predicted"/>
<dbReference type="EMBL" id="SGKU01000061">
    <property type="protein sequence ID" value="NFA44128.1"/>
    <property type="molecule type" value="Genomic_DNA"/>
</dbReference>
<gene>
    <name evidence="2" type="ORF">EXM65_16510</name>
</gene>
<protein>
    <recommendedName>
        <fullName evidence="1">Tox-ART-HYD1 domain-containing protein</fullName>
    </recommendedName>
</protein>
<evidence type="ECO:0000259" key="1">
    <source>
        <dbReference type="Pfam" id="PF15633"/>
    </source>
</evidence>
<organism evidence="2 3">
    <name type="scientific">Clostridium botulinum</name>
    <dbReference type="NCBI Taxonomy" id="1491"/>
    <lineage>
        <taxon>Bacteria</taxon>
        <taxon>Bacillati</taxon>
        <taxon>Bacillota</taxon>
        <taxon>Clostridia</taxon>
        <taxon>Eubacteriales</taxon>
        <taxon>Clostridiaceae</taxon>
        <taxon>Clostridium</taxon>
    </lineage>
</organism>
<dbReference type="Proteomes" id="UP000472355">
    <property type="component" value="Unassembled WGS sequence"/>
</dbReference>
<dbReference type="InterPro" id="IPR028920">
    <property type="entry name" value="Tox-ART-HYD1_dom"/>
</dbReference>
<name>A0A6M0SSV9_CLOBO</name>
<accession>A0A6M0SSV9</accession>
<reference evidence="2 3" key="1">
    <citation type="submission" date="2019-02" db="EMBL/GenBank/DDBJ databases">
        <title>Genome sequencing of Clostridium botulinum clinical isolates.</title>
        <authorList>
            <person name="Brunt J."/>
            <person name="Van Vliet A.H.M."/>
            <person name="Stringer S.C."/>
            <person name="Grant K.A."/>
            <person name="Carter A.C."/>
            <person name="Peck M.W."/>
        </authorList>
    </citation>
    <scope>NUCLEOTIDE SEQUENCE [LARGE SCALE GENOMIC DNA]</scope>
    <source>
        <strain evidence="2 3">H113700579</strain>
    </source>
</reference>
<dbReference type="AlphaFoldDB" id="A0A6M0SSV9"/>
<evidence type="ECO:0000313" key="2">
    <source>
        <dbReference type="EMBL" id="NFA44128.1"/>
    </source>
</evidence>
<dbReference type="Pfam" id="PF15633">
    <property type="entry name" value="Tox-ART-HYD1"/>
    <property type="match status" value="1"/>
</dbReference>
<evidence type="ECO:0000313" key="3">
    <source>
        <dbReference type="Proteomes" id="UP000472355"/>
    </source>
</evidence>
<feature type="domain" description="Tox-ART-HYD1" evidence="1">
    <location>
        <begin position="41"/>
        <end position="139"/>
    </location>
</feature>